<feature type="transmembrane region" description="Helical" evidence="2">
    <location>
        <begin position="66"/>
        <end position="85"/>
    </location>
</feature>
<accession>F9FUC5</accession>
<feature type="region of interest" description="Disordered" evidence="1">
    <location>
        <begin position="431"/>
        <end position="457"/>
    </location>
</feature>
<comment type="caution">
    <text evidence="3">The sequence shown here is derived from an EMBL/GenBank/DDBJ whole genome shotgun (WGS) entry which is preliminary data.</text>
</comment>
<proteinExistence type="predicted"/>
<organism evidence="3">
    <name type="scientific">Fusarium oxysporum (strain Fo5176)</name>
    <name type="common">Fusarium vascular wilt</name>
    <dbReference type="NCBI Taxonomy" id="660025"/>
    <lineage>
        <taxon>Eukaryota</taxon>
        <taxon>Fungi</taxon>
        <taxon>Dikarya</taxon>
        <taxon>Ascomycota</taxon>
        <taxon>Pezizomycotina</taxon>
        <taxon>Sordariomycetes</taxon>
        <taxon>Hypocreomycetidae</taxon>
        <taxon>Hypocreales</taxon>
        <taxon>Nectriaceae</taxon>
        <taxon>Fusarium</taxon>
        <taxon>Fusarium oxysporum species complex</taxon>
    </lineage>
</organism>
<gene>
    <name evidence="3" type="ORF">FOXB_10006</name>
</gene>
<dbReference type="OrthoDB" id="5399485at2759"/>
<reference evidence="3" key="1">
    <citation type="journal article" date="2012" name="Mol. Plant Microbe Interact.">
        <title>A highly conserved effector in Fusarium oxysporum is required for full virulence on Arabidopsis.</title>
        <authorList>
            <person name="Thatcher L.F."/>
            <person name="Gardiner D.M."/>
            <person name="Kazan K."/>
            <person name="Manners J."/>
        </authorList>
    </citation>
    <scope>NUCLEOTIDE SEQUENCE [LARGE SCALE GENOMIC DNA]</scope>
    <source>
        <strain evidence="3">Fo5176</strain>
    </source>
</reference>
<sequence length="542" mass="60127">MLIEIISPPTVRVILRVYFIVFLTATTWLTKKALHCRAKIRVARGNSISVIDNIRADGFELFTASWGLRSLAGGSLSFFTLLLLYCFGHTTDLLTNYLVVGHKIQARCPFNRGLVFDDLKPNRFSQWNGRPVSFLQNAQLFAVNNSCKYGIYKKVDSVTSFCPDDTDIIGSWKCDYTARPIQFAAGTANVTLVNDLYKKGGLYQNHYFEQSTTRNLMDSSFNHMVAWSTSASEDSDGTDWDVLAAVQTNWQKDQPVQMDTLKCTLDAPGASNTHRQMASHYDLRGWLPTFQGLMYYGTNTSAVNDVTDQVAMLLNSMVMISGGNNYLLAKPVTGEDQTQGCIKVAAYVPPVTIGLFSFVGGLFLISTFLFFRFLLRLRRISTDLDLEQAVVKELDSIPQDVLEWAVLAAREHSAGVELRIVPRLNAAQDGGRADDSLLNGQEGAPGGTAEESGNLESGSCKPIHSVQLQGKEEPVVTAEDLRYFKIGCSPPIPQANSISTQVSPPNFQSLSYFRQSAEPHTQQGIRHGPLFELLYLYRGLYV</sequence>
<evidence type="ECO:0000256" key="2">
    <source>
        <dbReference type="SAM" id="Phobius"/>
    </source>
</evidence>
<keyword evidence="2" id="KW-0812">Transmembrane</keyword>
<keyword evidence="2" id="KW-0472">Membrane</keyword>
<dbReference type="EMBL" id="AFQF01002675">
    <property type="protein sequence ID" value="EGU79481.1"/>
    <property type="molecule type" value="Genomic_DNA"/>
</dbReference>
<evidence type="ECO:0000256" key="1">
    <source>
        <dbReference type="SAM" id="MobiDB-lite"/>
    </source>
</evidence>
<name>F9FUC5_FUSOF</name>
<feature type="transmembrane region" description="Helical" evidence="2">
    <location>
        <begin position="13"/>
        <end position="30"/>
    </location>
</feature>
<keyword evidence="2" id="KW-1133">Transmembrane helix</keyword>
<protein>
    <submittedName>
        <fullName evidence="3">Uncharacterized protein</fullName>
    </submittedName>
</protein>
<dbReference type="AlphaFoldDB" id="F9FUC5"/>
<feature type="transmembrane region" description="Helical" evidence="2">
    <location>
        <begin position="347"/>
        <end position="371"/>
    </location>
</feature>
<evidence type="ECO:0000313" key="3">
    <source>
        <dbReference type="EMBL" id="EGU79481.1"/>
    </source>
</evidence>